<proteinExistence type="predicted"/>
<dbReference type="AlphaFoldDB" id="A0A1R3JW96"/>
<dbReference type="EMBL" id="AWWV01006934">
    <property type="protein sequence ID" value="OMO99114.1"/>
    <property type="molecule type" value="Genomic_DNA"/>
</dbReference>
<feature type="compositionally biased region" description="Polar residues" evidence="1">
    <location>
        <begin position="100"/>
        <end position="114"/>
    </location>
</feature>
<name>A0A1R3JW96_COCAP</name>
<dbReference type="Gramene" id="OMO99114">
    <property type="protein sequence ID" value="OMO99114"/>
    <property type="gene ID" value="CCACVL1_03923"/>
</dbReference>
<dbReference type="PANTHER" id="PTHR33524:SF1">
    <property type="entry name" value="SET DOMAIN-CONTAINING PROTEIN"/>
    <property type="match status" value="1"/>
</dbReference>
<gene>
    <name evidence="2" type="ORF">CCACVL1_03923</name>
</gene>
<evidence type="ECO:0000313" key="3">
    <source>
        <dbReference type="Proteomes" id="UP000188268"/>
    </source>
</evidence>
<dbReference type="InterPro" id="IPR040415">
    <property type="entry name" value="SETD9"/>
</dbReference>
<evidence type="ECO:0000313" key="2">
    <source>
        <dbReference type="EMBL" id="OMO99114.1"/>
    </source>
</evidence>
<dbReference type="Proteomes" id="UP000188268">
    <property type="component" value="Unassembled WGS sequence"/>
</dbReference>
<organism evidence="2 3">
    <name type="scientific">Corchorus capsularis</name>
    <name type="common">Jute</name>
    <dbReference type="NCBI Taxonomy" id="210143"/>
    <lineage>
        <taxon>Eukaryota</taxon>
        <taxon>Viridiplantae</taxon>
        <taxon>Streptophyta</taxon>
        <taxon>Embryophyta</taxon>
        <taxon>Tracheophyta</taxon>
        <taxon>Spermatophyta</taxon>
        <taxon>Magnoliopsida</taxon>
        <taxon>eudicotyledons</taxon>
        <taxon>Gunneridae</taxon>
        <taxon>Pentapetalae</taxon>
        <taxon>rosids</taxon>
        <taxon>malvids</taxon>
        <taxon>Malvales</taxon>
        <taxon>Malvaceae</taxon>
        <taxon>Grewioideae</taxon>
        <taxon>Apeibeae</taxon>
        <taxon>Corchorus</taxon>
    </lineage>
</organism>
<accession>A0A1R3JW96</accession>
<feature type="region of interest" description="Disordered" evidence="1">
    <location>
        <begin position="100"/>
        <end position="122"/>
    </location>
</feature>
<evidence type="ECO:0000256" key="1">
    <source>
        <dbReference type="SAM" id="MobiDB-lite"/>
    </source>
</evidence>
<sequence length="249" mass="28139">MTFLFNKFQDAVRTLAKSPTFARDPRKLQFEADINLLFLYSSYNRLGNDADEADAEEIIDMASKAPFYEQQKQVQENIHHQIKNFCTAMDEILLPDISQPQESQSNATPPQSGLSFAVGRISPSTNRPEGNVFYMLSYIDGTVINAQPWGYGGETRELSDGSTKADVRPKTEVTEQGSDRLWKMLSKPLDRSHVGSGGEILERRNPLALAHFANHPGKEMVPNVMVCPYDFPLTEKDMRAYIPKYHSEM</sequence>
<reference evidence="2 3" key="1">
    <citation type="submission" date="2013-09" db="EMBL/GenBank/DDBJ databases">
        <title>Corchorus capsularis genome sequencing.</title>
        <authorList>
            <person name="Alam M."/>
            <person name="Haque M.S."/>
            <person name="Islam M.S."/>
            <person name="Emdad E.M."/>
            <person name="Islam M.M."/>
            <person name="Ahmed B."/>
            <person name="Halim A."/>
            <person name="Hossen Q.M.M."/>
            <person name="Hossain M.Z."/>
            <person name="Ahmed R."/>
            <person name="Khan M.M."/>
            <person name="Islam R."/>
            <person name="Rashid M.M."/>
            <person name="Khan S.A."/>
            <person name="Rahman M.S."/>
            <person name="Alam M."/>
        </authorList>
    </citation>
    <scope>NUCLEOTIDE SEQUENCE [LARGE SCALE GENOMIC DNA]</scope>
    <source>
        <strain evidence="3">cv. CVL-1</strain>
        <tissue evidence="2">Whole seedling</tissue>
    </source>
</reference>
<protein>
    <submittedName>
        <fullName evidence="2">Uncharacterized protein</fullName>
    </submittedName>
</protein>
<comment type="caution">
    <text evidence="2">The sequence shown here is derived from an EMBL/GenBank/DDBJ whole genome shotgun (WGS) entry which is preliminary data.</text>
</comment>
<keyword evidence="3" id="KW-1185">Reference proteome</keyword>
<dbReference type="OrthoDB" id="442460at2759"/>
<dbReference type="PANTHER" id="PTHR33524">
    <property type="entry name" value="C5ORF35"/>
    <property type="match status" value="1"/>
</dbReference>
<dbReference type="STRING" id="210143.A0A1R3JW96"/>